<reference evidence="3 4" key="1">
    <citation type="submission" date="2015-09" db="EMBL/GenBank/DDBJ databases">
        <title>Draft genome sequence of Alicyclobacillus ferrooxydans DSM 22381.</title>
        <authorList>
            <person name="Hemp J."/>
        </authorList>
    </citation>
    <scope>NUCLEOTIDE SEQUENCE [LARGE SCALE GENOMIC DNA]</scope>
    <source>
        <strain evidence="3 4">TC-34</strain>
    </source>
</reference>
<dbReference type="PATRIC" id="fig|471514.4.peg.2723"/>
<keyword evidence="1" id="KW-1133">Transmembrane helix</keyword>
<feature type="transmembrane region" description="Helical" evidence="1">
    <location>
        <begin position="236"/>
        <end position="257"/>
    </location>
</feature>
<dbReference type="EMBL" id="LJCO01000017">
    <property type="protein sequence ID" value="KPV45008.1"/>
    <property type="molecule type" value="Genomic_DNA"/>
</dbReference>
<comment type="caution">
    <text evidence="3">The sequence shown here is derived from an EMBL/GenBank/DDBJ whole genome shotgun (WGS) entry which is preliminary data.</text>
</comment>
<feature type="domain" description="Phosphatidic acid phosphatase type 2/haloperoxidase" evidence="2">
    <location>
        <begin position="60"/>
        <end position="171"/>
    </location>
</feature>
<sequence length="299" mass="34064">MSPDFPMPHGYVWQYEWIRWIQTIHAPWLERVLHYLTILGTERFYVIVLPVIFWGISKQLGLRLAYVFLTSMFVNGWMKDALRVVRPMGIPGIQSSHTATATGYAMPSGHAQGSITFWGLVARWVGKAWFWILALLLAFGIGASRVYFGLHWPLDVMIGWLIGLVFVFVGWGLGRWWSYRQFAFNVRMTFAVGIPLVMFIIHTGTASAQYASLLLGIGVGAVMEERWLGLELSETWWKRVCAVVIGMAGLIALQWFIKWPADVLVWIIVRDVLIGLWATFGAPYVFLRSGLYQKSEASQ</sequence>
<organism evidence="3 4">
    <name type="scientific">Alicyclobacillus ferrooxydans</name>
    <dbReference type="NCBI Taxonomy" id="471514"/>
    <lineage>
        <taxon>Bacteria</taxon>
        <taxon>Bacillati</taxon>
        <taxon>Bacillota</taxon>
        <taxon>Bacilli</taxon>
        <taxon>Bacillales</taxon>
        <taxon>Alicyclobacillaceae</taxon>
        <taxon>Alicyclobacillus</taxon>
    </lineage>
</organism>
<dbReference type="AlphaFoldDB" id="A0A0P9CHP4"/>
<feature type="transmembrane region" description="Helical" evidence="1">
    <location>
        <begin position="32"/>
        <end position="54"/>
    </location>
</feature>
<dbReference type="InterPro" id="IPR000326">
    <property type="entry name" value="PAP2/HPO"/>
</dbReference>
<evidence type="ECO:0000256" key="1">
    <source>
        <dbReference type="SAM" id="Phobius"/>
    </source>
</evidence>
<name>A0A0P9CHP4_9BACL</name>
<dbReference type="STRING" id="471514.AN477_04395"/>
<evidence type="ECO:0000313" key="3">
    <source>
        <dbReference type="EMBL" id="KPV45008.1"/>
    </source>
</evidence>
<dbReference type="RefSeq" id="WP_054967963.1">
    <property type="nucleotide sequence ID" value="NZ_LJCO01000017.1"/>
</dbReference>
<dbReference type="SMART" id="SM00014">
    <property type="entry name" value="acidPPc"/>
    <property type="match status" value="1"/>
</dbReference>
<feature type="transmembrane region" description="Helical" evidence="1">
    <location>
        <begin position="156"/>
        <end position="177"/>
    </location>
</feature>
<dbReference type="Proteomes" id="UP000050482">
    <property type="component" value="Unassembled WGS sequence"/>
</dbReference>
<dbReference type="InterPro" id="IPR036938">
    <property type="entry name" value="PAP2/HPO_sf"/>
</dbReference>
<keyword evidence="1" id="KW-0812">Transmembrane</keyword>
<feature type="transmembrane region" description="Helical" evidence="1">
    <location>
        <begin position="128"/>
        <end position="150"/>
    </location>
</feature>
<feature type="transmembrane region" description="Helical" evidence="1">
    <location>
        <begin position="184"/>
        <end position="201"/>
    </location>
</feature>
<dbReference type="SUPFAM" id="SSF48317">
    <property type="entry name" value="Acid phosphatase/Vanadium-dependent haloperoxidase"/>
    <property type="match status" value="1"/>
</dbReference>
<protein>
    <recommendedName>
        <fullName evidence="2">Phosphatidic acid phosphatase type 2/haloperoxidase domain-containing protein</fullName>
    </recommendedName>
</protein>
<keyword evidence="1" id="KW-0472">Membrane</keyword>
<accession>A0A0P9CHP4</accession>
<dbReference type="OrthoDB" id="9789113at2"/>
<dbReference type="Gene3D" id="1.20.144.10">
    <property type="entry name" value="Phosphatidic acid phosphatase type 2/haloperoxidase"/>
    <property type="match status" value="1"/>
</dbReference>
<evidence type="ECO:0000313" key="4">
    <source>
        <dbReference type="Proteomes" id="UP000050482"/>
    </source>
</evidence>
<dbReference type="PANTHER" id="PTHR14969:SF13">
    <property type="entry name" value="AT30094P"/>
    <property type="match status" value="1"/>
</dbReference>
<dbReference type="Pfam" id="PF01569">
    <property type="entry name" value="PAP2"/>
    <property type="match status" value="1"/>
</dbReference>
<feature type="transmembrane region" description="Helical" evidence="1">
    <location>
        <begin position="263"/>
        <end position="287"/>
    </location>
</feature>
<evidence type="ECO:0000259" key="2">
    <source>
        <dbReference type="SMART" id="SM00014"/>
    </source>
</evidence>
<keyword evidence="4" id="KW-1185">Reference proteome</keyword>
<proteinExistence type="predicted"/>
<dbReference type="PANTHER" id="PTHR14969">
    <property type="entry name" value="SPHINGOSINE-1-PHOSPHATE PHOSPHOHYDROLASE"/>
    <property type="match status" value="1"/>
</dbReference>
<gene>
    <name evidence="3" type="ORF">AN477_04395</name>
</gene>